<dbReference type="AlphaFoldDB" id="A0AAW2WE77"/>
<feature type="compositionally biased region" description="Polar residues" evidence="1">
    <location>
        <begin position="12"/>
        <end position="33"/>
    </location>
</feature>
<protein>
    <submittedName>
        <fullName evidence="2">Uncharacterized protein</fullName>
    </submittedName>
</protein>
<evidence type="ECO:0000313" key="2">
    <source>
        <dbReference type="EMBL" id="KAL0440049.1"/>
    </source>
</evidence>
<reference evidence="2" key="2">
    <citation type="journal article" date="2024" name="Plant">
        <title>Genomic evolution and insights into agronomic trait innovations of Sesamum species.</title>
        <authorList>
            <person name="Miao H."/>
            <person name="Wang L."/>
            <person name="Qu L."/>
            <person name="Liu H."/>
            <person name="Sun Y."/>
            <person name="Le M."/>
            <person name="Wang Q."/>
            <person name="Wei S."/>
            <person name="Zheng Y."/>
            <person name="Lin W."/>
            <person name="Duan Y."/>
            <person name="Cao H."/>
            <person name="Xiong S."/>
            <person name="Wang X."/>
            <person name="Wei L."/>
            <person name="Li C."/>
            <person name="Ma Q."/>
            <person name="Ju M."/>
            <person name="Zhao R."/>
            <person name="Li G."/>
            <person name="Mu C."/>
            <person name="Tian Q."/>
            <person name="Mei H."/>
            <person name="Zhang T."/>
            <person name="Gao T."/>
            <person name="Zhang H."/>
        </authorList>
    </citation>
    <scope>NUCLEOTIDE SEQUENCE</scope>
    <source>
        <strain evidence="2">KEN1</strain>
    </source>
</reference>
<organism evidence="2">
    <name type="scientific">Sesamum latifolium</name>
    <dbReference type="NCBI Taxonomy" id="2727402"/>
    <lineage>
        <taxon>Eukaryota</taxon>
        <taxon>Viridiplantae</taxon>
        <taxon>Streptophyta</taxon>
        <taxon>Embryophyta</taxon>
        <taxon>Tracheophyta</taxon>
        <taxon>Spermatophyta</taxon>
        <taxon>Magnoliopsida</taxon>
        <taxon>eudicotyledons</taxon>
        <taxon>Gunneridae</taxon>
        <taxon>Pentapetalae</taxon>
        <taxon>asterids</taxon>
        <taxon>lamiids</taxon>
        <taxon>Lamiales</taxon>
        <taxon>Pedaliaceae</taxon>
        <taxon>Sesamum</taxon>
    </lineage>
</organism>
<gene>
    <name evidence="2" type="ORF">Slati_2487900</name>
</gene>
<reference evidence="2" key="1">
    <citation type="submission" date="2020-06" db="EMBL/GenBank/DDBJ databases">
        <authorList>
            <person name="Li T."/>
            <person name="Hu X."/>
            <person name="Zhang T."/>
            <person name="Song X."/>
            <person name="Zhang H."/>
            <person name="Dai N."/>
            <person name="Sheng W."/>
            <person name="Hou X."/>
            <person name="Wei L."/>
        </authorList>
    </citation>
    <scope>NUCLEOTIDE SEQUENCE</scope>
    <source>
        <strain evidence="2">KEN1</strain>
        <tissue evidence="2">Leaf</tissue>
    </source>
</reference>
<name>A0AAW2WE77_9LAMI</name>
<proteinExistence type="predicted"/>
<feature type="region of interest" description="Disordered" evidence="1">
    <location>
        <begin position="1"/>
        <end position="50"/>
    </location>
</feature>
<evidence type="ECO:0000256" key="1">
    <source>
        <dbReference type="SAM" id="MobiDB-lite"/>
    </source>
</evidence>
<feature type="non-terminal residue" evidence="2">
    <location>
        <position position="1"/>
    </location>
</feature>
<dbReference type="EMBL" id="JACGWN010000008">
    <property type="protein sequence ID" value="KAL0440049.1"/>
    <property type="molecule type" value="Genomic_DNA"/>
</dbReference>
<accession>A0AAW2WE77</accession>
<comment type="caution">
    <text evidence="2">The sequence shown here is derived from an EMBL/GenBank/DDBJ whole genome shotgun (WGS) entry which is preliminary data.</text>
</comment>
<sequence length="50" mass="4969">DKALCEGKIPGTGSSSKRPSANSLSTPASSASTGDPKGKRQAKPVSTPVK</sequence>